<dbReference type="OrthoDB" id="662308at2"/>
<protein>
    <submittedName>
        <fullName evidence="2">Uncharacterized protein</fullName>
    </submittedName>
</protein>
<keyword evidence="1" id="KW-0732">Signal</keyword>
<name>A0A1T4QTP8_9BACT</name>
<dbReference type="Proteomes" id="UP000190888">
    <property type="component" value="Unassembled WGS sequence"/>
</dbReference>
<reference evidence="2 3" key="1">
    <citation type="submission" date="2017-02" db="EMBL/GenBank/DDBJ databases">
        <authorList>
            <person name="Peterson S.W."/>
        </authorList>
    </citation>
    <scope>NUCLEOTIDE SEQUENCE [LARGE SCALE GENOMIC DNA]</scope>
    <source>
        <strain evidence="2 3">DSM 22335</strain>
    </source>
</reference>
<dbReference type="EMBL" id="FUWH01000009">
    <property type="protein sequence ID" value="SKA07100.1"/>
    <property type="molecule type" value="Genomic_DNA"/>
</dbReference>
<dbReference type="AlphaFoldDB" id="A0A1T4QTP8"/>
<organism evidence="2 3">
    <name type="scientific">Sediminibacterium ginsengisoli</name>
    <dbReference type="NCBI Taxonomy" id="413434"/>
    <lineage>
        <taxon>Bacteria</taxon>
        <taxon>Pseudomonadati</taxon>
        <taxon>Bacteroidota</taxon>
        <taxon>Chitinophagia</taxon>
        <taxon>Chitinophagales</taxon>
        <taxon>Chitinophagaceae</taxon>
        <taxon>Sediminibacterium</taxon>
    </lineage>
</organism>
<dbReference type="RefSeq" id="WP_139367174.1">
    <property type="nucleotide sequence ID" value="NZ_FUWH01000009.1"/>
</dbReference>
<sequence>MKTRRLFFVCCLISFSIVAGAQMALPGFTVRELNKQKTQISWINPYPSCIQLAVQRSFDSLKNFRTIFSAISPELPANGFVDTKFPPGITVYYRIFYVLKGGAYFFTDTKSPSADSYIARVPDTKVAEPQTTIRIFKKDQLMFSLEYPDYIKFRDSIISKTKDSLYTIDADSVQWRPFMAKVMWKPSQHVYTNEKGLLLIQLPELKQHHYRIVFFEEDGTELFQVKTIRESPLTLDKAAFIHAGWFHFELYEDDKLKEKNKFYLQKN</sequence>
<evidence type="ECO:0000256" key="1">
    <source>
        <dbReference type="SAM" id="SignalP"/>
    </source>
</evidence>
<evidence type="ECO:0000313" key="2">
    <source>
        <dbReference type="EMBL" id="SKA07100.1"/>
    </source>
</evidence>
<feature type="signal peptide" evidence="1">
    <location>
        <begin position="1"/>
        <end position="21"/>
    </location>
</feature>
<dbReference type="STRING" id="413434.SAMN04488132_109102"/>
<evidence type="ECO:0000313" key="3">
    <source>
        <dbReference type="Proteomes" id="UP000190888"/>
    </source>
</evidence>
<accession>A0A1T4QTP8</accession>
<proteinExistence type="predicted"/>
<gene>
    <name evidence="2" type="ORF">SAMN04488132_109102</name>
</gene>
<keyword evidence="3" id="KW-1185">Reference proteome</keyword>
<feature type="chain" id="PRO_5010534933" evidence="1">
    <location>
        <begin position="22"/>
        <end position="267"/>
    </location>
</feature>